<organism evidence="2 3">
    <name type="scientific">Cercophora samala</name>
    <dbReference type="NCBI Taxonomy" id="330535"/>
    <lineage>
        <taxon>Eukaryota</taxon>
        <taxon>Fungi</taxon>
        <taxon>Dikarya</taxon>
        <taxon>Ascomycota</taxon>
        <taxon>Pezizomycotina</taxon>
        <taxon>Sordariomycetes</taxon>
        <taxon>Sordariomycetidae</taxon>
        <taxon>Sordariales</taxon>
        <taxon>Lasiosphaeriaceae</taxon>
        <taxon>Cercophora</taxon>
    </lineage>
</organism>
<dbReference type="AlphaFoldDB" id="A0AA40CWP3"/>
<protein>
    <submittedName>
        <fullName evidence="2">Uncharacterized protein</fullName>
    </submittedName>
</protein>
<feature type="region of interest" description="Disordered" evidence="1">
    <location>
        <begin position="1"/>
        <end position="54"/>
    </location>
</feature>
<sequence>MSPQGPTTQSPMTTTDASAVQRPENAHLENKLQTTQPATFQPMDTQKPHQDSEVVGLRGGDRGGCCPGRFCFIIPCPLPCDCCII</sequence>
<evidence type="ECO:0000313" key="2">
    <source>
        <dbReference type="EMBL" id="KAK0654320.1"/>
    </source>
</evidence>
<proteinExistence type="predicted"/>
<dbReference type="Proteomes" id="UP001174997">
    <property type="component" value="Unassembled WGS sequence"/>
</dbReference>
<accession>A0AA40CWP3</accession>
<name>A0AA40CWP3_9PEZI</name>
<dbReference type="EMBL" id="JAULSY010000223">
    <property type="protein sequence ID" value="KAK0654320.1"/>
    <property type="molecule type" value="Genomic_DNA"/>
</dbReference>
<gene>
    <name evidence="2" type="ORF">QBC41DRAFT_360705</name>
</gene>
<keyword evidence="3" id="KW-1185">Reference proteome</keyword>
<feature type="compositionally biased region" description="Polar residues" evidence="1">
    <location>
        <begin position="31"/>
        <end position="44"/>
    </location>
</feature>
<reference evidence="2" key="1">
    <citation type="submission" date="2023-06" db="EMBL/GenBank/DDBJ databases">
        <title>Genome-scale phylogeny and comparative genomics of the fungal order Sordariales.</title>
        <authorList>
            <consortium name="Lawrence Berkeley National Laboratory"/>
            <person name="Hensen N."/>
            <person name="Bonometti L."/>
            <person name="Westerberg I."/>
            <person name="Brannstrom I.O."/>
            <person name="Guillou S."/>
            <person name="Cros-Aarteil S."/>
            <person name="Calhoun S."/>
            <person name="Haridas S."/>
            <person name="Kuo A."/>
            <person name="Mondo S."/>
            <person name="Pangilinan J."/>
            <person name="Riley R."/>
            <person name="Labutti K."/>
            <person name="Andreopoulos B."/>
            <person name="Lipzen A."/>
            <person name="Chen C."/>
            <person name="Yanf M."/>
            <person name="Daum C."/>
            <person name="Ng V."/>
            <person name="Clum A."/>
            <person name="Steindorff A."/>
            <person name="Ohm R."/>
            <person name="Martin F."/>
            <person name="Silar P."/>
            <person name="Natvig D."/>
            <person name="Lalanne C."/>
            <person name="Gautier V."/>
            <person name="Ament-Velasquez S.L."/>
            <person name="Kruys A."/>
            <person name="Hutchinson M.I."/>
            <person name="Powell A.J."/>
            <person name="Barry K."/>
            <person name="Miller A.N."/>
            <person name="Grigoriev I.V."/>
            <person name="Debuchy R."/>
            <person name="Gladieux P."/>
            <person name="Thoren M.H."/>
            <person name="Johannesson H."/>
        </authorList>
    </citation>
    <scope>NUCLEOTIDE SEQUENCE</scope>
    <source>
        <strain evidence="2">CBS 307.81</strain>
    </source>
</reference>
<evidence type="ECO:0000313" key="3">
    <source>
        <dbReference type="Proteomes" id="UP001174997"/>
    </source>
</evidence>
<feature type="compositionally biased region" description="Polar residues" evidence="1">
    <location>
        <begin position="1"/>
        <end position="18"/>
    </location>
</feature>
<evidence type="ECO:0000256" key="1">
    <source>
        <dbReference type="SAM" id="MobiDB-lite"/>
    </source>
</evidence>
<comment type="caution">
    <text evidence="2">The sequence shown here is derived from an EMBL/GenBank/DDBJ whole genome shotgun (WGS) entry which is preliminary data.</text>
</comment>